<dbReference type="EMBL" id="MU250559">
    <property type="protein sequence ID" value="KAG7441513.1"/>
    <property type="molecule type" value="Genomic_DNA"/>
</dbReference>
<accession>A0A9P8AMR2</accession>
<proteinExistence type="predicted"/>
<name>A0A9P8AMR2_9AGAR</name>
<evidence type="ECO:0000313" key="1">
    <source>
        <dbReference type="EMBL" id="KAG7441513.1"/>
    </source>
</evidence>
<organism evidence="1 2">
    <name type="scientific">Guyanagaster necrorhizus</name>
    <dbReference type="NCBI Taxonomy" id="856835"/>
    <lineage>
        <taxon>Eukaryota</taxon>
        <taxon>Fungi</taxon>
        <taxon>Dikarya</taxon>
        <taxon>Basidiomycota</taxon>
        <taxon>Agaricomycotina</taxon>
        <taxon>Agaricomycetes</taxon>
        <taxon>Agaricomycetidae</taxon>
        <taxon>Agaricales</taxon>
        <taxon>Marasmiineae</taxon>
        <taxon>Physalacriaceae</taxon>
        <taxon>Guyanagaster</taxon>
    </lineage>
</organism>
<dbReference type="GeneID" id="66103410"/>
<reference evidence="1" key="1">
    <citation type="submission" date="2020-11" db="EMBL/GenBank/DDBJ databases">
        <title>Adaptations for nitrogen fixation in a non-lichenized fungal sporocarp promotes dispersal by wood-feeding termites.</title>
        <authorList>
            <consortium name="DOE Joint Genome Institute"/>
            <person name="Koch R.A."/>
            <person name="Yoon G."/>
            <person name="Arayal U."/>
            <person name="Lail K."/>
            <person name="Amirebrahimi M."/>
            <person name="Labutti K."/>
            <person name="Lipzen A."/>
            <person name="Riley R."/>
            <person name="Barry K."/>
            <person name="Henrissat B."/>
            <person name="Grigoriev I.V."/>
            <person name="Herr J.R."/>
            <person name="Aime M.C."/>
        </authorList>
    </citation>
    <scope>NUCLEOTIDE SEQUENCE</scope>
    <source>
        <strain evidence="1">MCA 3950</strain>
    </source>
</reference>
<keyword evidence="2" id="KW-1185">Reference proteome</keyword>
<dbReference type="AlphaFoldDB" id="A0A9P8AMR2"/>
<dbReference type="RefSeq" id="XP_043035013.1">
    <property type="nucleotide sequence ID" value="XM_043181114.1"/>
</dbReference>
<dbReference type="Proteomes" id="UP000812287">
    <property type="component" value="Unassembled WGS sequence"/>
</dbReference>
<gene>
    <name evidence="1" type="ORF">BT62DRAFT_482143</name>
</gene>
<sequence length="150" mass="17030">MSSFGSLSTSFGGQLFYAARRKCRHIPRQVHNTRCAIYQNISAHILFSYIRKAPSSLRRHYSNNDFTPCSVTSSCSHLPLLNNNQVPRRNGPLPARRDRHLDSSQAAVQILNHCRSPNNAVLYQTSKGIRLIYRTADDTSSITRSCRPKR</sequence>
<comment type="caution">
    <text evidence="1">The sequence shown here is derived from an EMBL/GenBank/DDBJ whole genome shotgun (WGS) entry which is preliminary data.</text>
</comment>
<evidence type="ECO:0000313" key="2">
    <source>
        <dbReference type="Proteomes" id="UP000812287"/>
    </source>
</evidence>
<protein>
    <submittedName>
        <fullName evidence="1">Uncharacterized protein</fullName>
    </submittedName>
</protein>